<proteinExistence type="predicted"/>
<gene>
    <name evidence="1" type="ORF">DR999_PMT15500</name>
</gene>
<comment type="caution">
    <text evidence="1">The sequence shown here is derived from an EMBL/GenBank/DDBJ whole genome shotgun (WGS) entry which is preliminary data.</text>
</comment>
<reference evidence="1 2" key="1">
    <citation type="submission" date="2019-04" db="EMBL/GenBank/DDBJ databases">
        <title>Draft genome of the big-headed turtle Platysternon megacephalum.</title>
        <authorList>
            <person name="Gong S."/>
        </authorList>
    </citation>
    <scope>NUCLEOTIDE SEQUENCE [LARGE SCALE GENOMIC DNA]</scope>
    <source>
        <strain evidence="1">DO16091913</strain>
        <tissue evidence="1">Muscle</tissue>
    </source>
</reference>
<evidence type="ECO:0000313" key="2">
    <source>
        <dbReference type="Proteomes" id="UP000297703"/>
    </source>
</evidence>
<organism evidence="1 2">
    <name type="scientific">Platysternon megacephalum</name>
    <name type="common">big-headed turtle</name>
    <dbReference type="NCBI Taxonomy" id="55544"/>
    <lineage>
        <taxon>Eukaryota</taxon>
        <taxon>Metazoa</taxon>
        <taxon>Chordata</taxon>
        <taxon>Craniata</taxon>
        <taxon>Vertebrata</taxon>
        <taxon>Euteleostomi</taxon>
        <taxon>Archelosauria</taxon>
        <taxon>Testudinata</taxon>
        <taxon>Testudines</taxon>
        <taxon>Cryptodira</taxon>
        <taxon>Durocryptodira</taxon>
        <taxon>Testudinoidea</taxon>
        <taxon>Platysternidae</taxon>
        <taxon>Platysternon</taxon>
    </lineage>
</organism>
<accession>A0A4D9E250</accession>
<sequence length="171" mass="19145">MATGKLTLPEQSNLFCNRHNPELETNALKTGCIYYCFIAPKGEQATRLALLAKRGRENQAETTILESPSPVCLFLLRIDVLDSTNITGKRQAKEEKLQCLIQKDKLSTRHLGKASAPLTEQWKRNHIRVTLKHHRGHGDETDTRQQNMEEMFTALSCACSPCGSGRSCFSA</sequence>
<name>A0A4D9E250_9SAUR</name>
<dbReference type="Proteomes" id="UP000297703">
    <property type="component" value="Unassembled WGS sequence"/>
</dbReference>
<reference evidence="1 2" key="2">
    <citation type="submission" date="2019-04" db="EMBL/GenBank/DDBJ databases">
        <title>The genome sequence of big-headed turtle.</title>
        <authorList>
            <person name="Gong S."/>
        </authorList>
    </citation>
    <scope>NUCLEOTIDE SEQUENCE [LARGE SCALE GENOMIC DNA]</scope>
    <source>
        <strain evidence="1">DO16091913</strain>
        <tissue evidence="1">Muscle</tissue>
    </source>
</reference>
<evidence type="ECO:0000313" key="1">
    <source>
        <dbReference type="EMBL" id="TFK02222.1"/>
    </source>
</evidence>
<keyword evidence="2" id="KW-1185">Reference proteome</keyword>
<dbReference type="EMBL" id="QXTE01000198">
    <property type="protein sequence ID" value="TFK02222.1"/>
    <property type="molecule type" value="Genomic_DNA"/>
</dbReference>
<protein>
    <submittedName>
        <fullName evidence="1">Protein DENND6B</fullName>
    </submittedName>
</protein>
<dbReference type="AlphaFoldDB" id="A0A4D9E250"/>